<sequence>MTVVLPYVWGLFLWLLFLLFQANGIYGGDTGDLVTAAYLGGVPHPPGYPLYTLLGFLFSKLPFFSVVWRLSLLSSIPHAVTATLVMVLVWKMTGRLVAGIFASLVLVGNYLFFLYSTTAEVFALFDLFLILLTYLIYTRRNIWVSFVFGLSLAHHHVILFFVPTLLYWVRKIRPVPLILGLLPYFYIPIAASGNAIINWDRAVNFKNFIRLLTREDYGTFVSSGFYGSQLSDRILQVKTYVTFTYLDFQLVGILLSIIGCIWIWRKDKRFALGLFFALFFLGPFFFFYASFPLVNRFTLGTYERFLLPSYIFLSIFIGCGVAGIFDFTRKSIATLLIIVLFFYPLLSNGTTLWRFWGLRVDRTAENLALDILNSTPYGAILLLQRDTPLFTSQYARYALGKRKDIKLLHTARLSSPDYPSILAKNYPDVLSTGKTMREFIESNAKNFPIVSNARLTVPDGYFWVPLGLVFTLTKEVDLPSFDDLIKTNETVWNTYHDPKAGLLSRYSHLMLSDVLNVYMGARIELGKLLVRAGKLAEAKHQFELAINISGDTELSDSYMYLGLTELFLDDCQKSLEHFSKAKETSFTPQPNITLYESEAYRACGEQVRAGELFSQFEKEQQERETPLN</sequence>
<feature type="transmembrane region" description="Helical" evidence="1">
    <location>
        <begin position="243"/>
        <end position="264"/>
    </location>
</feature>
<reference evidence="2 3" key="1">
    <citation type="journal article" date="2016" name="Nat. Commun.">
        <title>Thousands of microbial genomes shed light on interconnected biogeochemical processes in an aquifer system.</title>
        <authorList>
            <person name="Anantharaman K."/>
            <person name="Brown C.T."/>
            <person name="Hug L.A."/>
            <person name="Sharon I."/>
            <person name="Castelle C.J."/>
            <person name="Probst A.J."/>
            <person name="Thomas B.C."/>
            <person name="Singh A."/>
            <person name="Wilkins M.J."/>
            <person name="Karaoz U."/>
            <person name="Brodie E.L."/>
            <person name="Williams K.H."/>
            <person name="Hubbard S.S."/>
            <person name="Banfield J.F."/>
        </authorList>
    </citation>
    <scope>NUCLEOTIDE SEQUENCE [LARGE SCALE GENOMIC DNA]</scope>
</reference>
<feature type="transmembrane region" description="Helical" evidence="1">
    <location>
        <begin position="305"/>
        <end position="325"/>
    </location>
</feature>
<evidence type="ECO:0000313" key="3">
    <source>
        <dbReference type="Proteomes" id="UP000178759"/>
    </source>
</evidence>
<dbReference type="PANTHER" id="PTHR16214:SF3">
    <property type="entry name" value="TRANSMEMBRANE PROTEIN 260"/>
    <property type="match status" value="1"/>
</dbReference>
<keyword evidence="1" id="KW-0472">Membrane</keyword>
<feature type="transmembrane region" description="Helical" evidence="1">
    <location>
        <begin position="271"/>
        <end position="293"/>
    </location>
</feature>
<keyword evidence="1" id="KW-0812">Transmembrane</keyword>
<dbReference type="AlphaFoldDB" id="A0A1F6AHF7"/>
<organism evidence="2 3">
    <name type="scientific">Candidatus Gottesmanbacteria bacterium RIFCSPLOWO2_01_FULL_43_11b</name>
    <dbReference type="NCBI Taxonomy" id="1798392"/>
    <lineage>
        <taxon>Bacteria</taxon>
        <taxon>Candidatus Gottesmaniibacteriota</taxon>
    </lineage>
</organism>
<evidence type="ECO:0000313" key="2">
    <source>
        <dbReference type="EMBL" id="OGG23687.1"/>
    </source>
</evidence>
<dbReference type="STRING" id="1798392.A3A79_00565"/>
<dbReference type="Proteomes" id="UP000178759">
    <property type="component" value="Unassembled WGS sequence"/>
</dbReference>
<dbReference type="Pfam" id="PF11028">
    <property type="entry name" value="TMEM260-like"/>
    <property type="match status" value="1"/>
</dbReference>
<dbReference type="Gene3D" id="1.25.40.10">
    <property type="entry name" value="Tetratricopeptide repeat domain"/>
    <property type="match status" value="1"/>
</dbReference>
<feature type="transmembrane region" description="Helical" evidence="1">
    <location>
        <begin position="332"/>
        <end position="356"/>
    </location>
</feature>
<feature type="transmembrane region" description="Helical" evidence="1">
    <location>
        <begin position="72"/>
        <end position="90"/>
    </location>
</feature>
<dbReference type="EMBL" id="MFJV01000001">
    <property type="protein sequence ID" value="OGG23687.1"/>
    <property type="molecule type" value="Genomic_DNA"/>
</dbReference>
<proteinExistence type="predicted"/>
<dbReference type="InterPro" id="IPR021280">
    <property type="entry name" value="TMEM260-like"/>
</dbReference>
<protein>
    <submittedName>
        <fullName evidence="2">Uncharacterized protein</fullName>
    </submittedName>
</protein>
<accession>A0A1F6AHF7</accession>
<gene>
    <name evidence="2" type="ORF">A3A79_00565</name>
</gene>
<feature type="transmembrane region" description="Helical" evidence="1">
    <location>
        <begin position="143"/>
        <end position="168"/>
    </location>
</feature>
<name>A0A1F6AHF7_9BACT</name>
<keyword evidence="1" id="KW-1133">Transmembrane helix</keyword>
<dbReference type="InterPro" id="IPR011990">
    <property type="entry name" value="TPR-like_helical_dom_sf"/>
</dbReference>
<comment type="caution">
    <text evidence="2">The sequence shown here is derived from an EMBL/GenBank/DDBJ whole genome shotgun (WGS) entry which is preliminary data.</text>
</comment>
<dbReference type="InterPro" id="IPR052724">
    <property type="entry name" value="GT117_domain-containing"/>
</dbReference>
<dbReference type="SUPFAM" id="SSF48452">
    <property type="entry name" value="TPR-like"/>
    <property type="match status" value="1"/>
</dbReference>
<evidence type="ECO:0000256" key="1">
    <source>
        <dbReference type="SAM" id="Phobius"/>
    </source>
</evidence>
<feature type="transmembrane region" description="Helical" evidence="1">
    <location>
        <begin position="175"/>
        <end position="197"/>
    </location>
</feature>
<feature type="transmembrane region" description="Helical" evidence="1">
    <location>
        <begin position="96"/>
        <end position="114"/>
    </location>
</feature>
<dbReference type="PANTHER" id="PTHR16214">
    <property type="entry name" value="TRANSMEMBRANE PROTEIN 260"/>
    <property type="match status" value="1"/>
</dbReference>
<feature type="transmembrane region" description="Helical" evidence="1">
    <location>
        <begin position="121"/>
        <end position="137"/>
    </location>
</feature>
<feature type="transmembrane region" description="Helical" evidence="1">
    <location>
        <begin position="48"/>
        <end position="67"/>
    </location>
</feature>